<dbReference type="AlphaFoldDB" id="A0AAF1BKB0"/>
<gene>
    <name evidence="2" type="ORF">LOC62_03G004392</name>
</gene>
<evidence type="ECO:0000313" key="3">
    <source>
        <dbReference type="Proteomes" id="UP000827549"/>
    </source>
</evidence>
<feature type="region of interest" description="Disordered" evidence="1">
    <location>
        <begin position="52"/>
        <end position="107"/>
    </location>
</feature>
<organism evidence="2 3">
    <name type="scientific">Vanrija pseudolonga</name>
    <dbReference type="NCBI Taxonomy" id="143232"/>
    <lineage>
        <taxon>Eukaryota</taxon>
        <taxon>Fungi</taxon>
        <taxon>Dikarya</taxon>
        <taxon>Basidiomycota</taxon>
        <taxon>Agaricomycotina</taxon>
        <taxon>Tremellomycetes</taxon>
        <taxon>Trichosporonales</taxon>
        <taxon>Trichosporonaceae</taxon>
        <taxon>Vanrija</taxon>
    </lineage>
</organism>
<name>A0AAF1BKB0_9TREE</name>
<dbReference type="EMBL" id="CP086716">
    <property type="protein sequence ID" value="WOO80865.1"/>
    <property type="molecule type" value="Genomic_DNA"/>
</dbReference>
<dbReference type="Proteomes" id="UP000827549">
    <property type="component" value="Chromosome 3"/>
</dbReference>
<proteinExistence type="predicted"/>
<feature type="compositionally biased region" description="Polar residues" evidence="1">
    <location>
        <begin position="323"/>
        <end position="333"/>
    </location>
</feature>
<evidence type="ECO:0000313" key="2">
    <source>
        <dbReference type="EMBL" id="WOO80865.1"/>
    </source>
</evidence>
<protein>
    <submittedName>
        <fullName evidence="2">Uncharacterized protein</fullName>
    </submittedName>
</protein>
<evidence type="ECO:0000256" key="1">
    <source>
        <dbReference type="SAM" id="MobiDB-lite"/>
    </source>
</evidence>
<dbReference type="GeneID" id="87807630"/>
<feature type="region of interest" description="Disordered" evidence="1">
    <location>
        <begin position="309"/>
        <end position="333"/>
    </location>
</feature>
<accession>A0AAF1BKB0</accession>
<keyword evidence="3" id="KW-1185">Reference proteome</keyword>
<dbReference type="RefSeq" id="XP_062626897.1">
    <property type="nucleotide sequence ID" value="XM_062770913.1"/>
</dbReference>
<sequence length="437" mass="47840">MLALFGYTAYTSGYGIRDRTIGEVLYIPDGDDLLLLGKREIVGSSQAAAAAQSAATGAEPPKSAKTTTQRQEGAHLANVDTDDWEDETDEEEAHGDDYDMDDDHEDDDVSEGIQLLLYTQAGGVGVEHQGKGTELLGKPHLKQTGALGAPIHAVGEITFPIEAREFERPGPESEHDDLFSTDRFSGYEVPYLDTGLDFAMDDSDGRLLCVSAQNIDEFMAYAGTIRYDELRQRMAAATAPLSIKDWADFVHWDEWLWSEVYIATSGLRVATTQAFEARRRSDVRAQDRITLRVDDVRGAASLAVGVHPSPLGSRFAPPPESRQALTTSPQSTALDSGSEARLALSSGWDVTRPAGETYDMTLLCDPSKPEFREAEISVSGEFGDRYLFGEFKATHLARKSTSAEVVFSKHLGEVAGISIDADHMYLDMRQRVVVLSF</sequence>
<feature type="compositionally biased region" description="Acidic residues" evidence="1">
    <location>
        <begin position="80"/>
        <end position="107"/>
    </location>
</feature>
<reference evidence="2" key="1">
    <citation type="submission" date="2023-10" db="EMBL/GenBank/DDBJ databases">
        <authorList>
            <person name="Noh H."/>
        </authorList>
    </citation>
    <scope>NUCLEOTIDE SEQUENCE</scope>
    <source>
        <strain evidence="2">DUCC4014</strain>
    </source>
</reference>